<evidence type="ECO:0000259" key="2">
    <source>
        <dbReference type="Pfam" id="PF14392"/>
    </source>
</evidence>
<evidence type="ECO:0000313" key="3">
    <source>
        <dbReference type="EMBL" id="KAF9603994.1"/>
    </source>
</evidence>
<evidence type="ECO:0000313" key="4">
    <source>
        <dbReference type="Proteomes" id="UP000631114"/>
    </source>
</evidence>
<organism evidence="3 4">
    <name type="scientific">Coptis chinensis</name>
    <dbReference type="NCBI Taxonomy" id="261450"/>
    <lineage>
        <taxon>Eukaryota</taxon>
        <taxon>Viridiplantae</taxon>
        <taxon>Streptophyta</taxon>
        <taxon>Embryophyta</taxon>
        <taxon>Tracheophyta</taxon>
        <taxon>Spermatophyta</taxon>
        <taxon>Magnoliopsida</taxon>
        <taxon>Ranunculales</taxon>
        <taxon>Ranunculaceae</taxon>
        <taxon>Coptidoideae</taxon>
        <taxon>Coptis</taxon>
    </lineage>
</organism>
<reference evidence="3 4" key="1">
    <citation type="submission" date="2020-10" db="EMBL/GenBank/DDBJ databases">
        <title>The Coptis chinensis genome and diversification of protoberbering-type alkaloids.</title>
        <authorList>
            <person name="Wang B."/>
            <person name="Shu S."/>
            <person name="Song C."/>
            <person name="Liu Y."/>
        </authorList>
    </citation>
    <scope>NUCLEOTIDE SEQUENCE [LARGE SCALE GENOMIC DNA]</scope>
    <source>
        <strain evidence="3">HL-2020</strain>
        <tissue evidence="3">Leaf</tissue>
    </source>
</reference>
<feature type="domain" description="Zinc knuckle CX2CX4HX4C" evidence="2">
    <location>
        <begin position="88"/>
        <end position="117"/>
    </location>
</feature>
<comment type="caution">
    <text evidence="3">The sequence shown here is derived from an EMBL/GenBank/DDBJ whole genome shotgun (WGS) entry which is preliminary data.</text>
</comment>
<accession>A0A835HST1</accession>
<feature type="region of interest" description="Disordered" evidence="1">
    <location>
        <begin position="1"/>
        <end position="20"/>
    </location>
</feature>
<keyword evidence="4" id="KW-1185">Reference proteome</keyword>
<proteinExistence type="predicted"/>
<dbReference type="EMBL" id="JADFTS010000006">
    <property type="protein sequence ID" value="KAF9603994.1"/>
    <property type="molecule type" value="Genomic_DNA"/>
</dbReference>
<gene>
    <name evidence="3" type="ORF">IFM89_039348</name>
</gene>
<evidence type="ECO:0000256" key="1">
    <source>
        <dbReference type="SAM" id="MobiDB-lite"/>
    </source>
</evidence>
<name>A0A835HST1_9MAGN</name>
<dbReference type="Proteomes" id="UP000631114">
    <property type="component" value="Unassembled WGS sequence"/>
</dbReference>
<feature type="non-terminal residue" evidence="3">
    <location>
        <position position="1"/>
    </location>
</feature>
<dbReference type="AlphaFoldDB" id="A0A835HST1"/>
<dbReference type="Pfam" id="PF14392">
    <property type="entry name" value="zf-CCHC_4"/>
    <property type="match status" value="1"/>
</dbReference>
<protein>
    <recommendedName>
        <fullName evidence="2">Zinc knuckle CX2CX4HX4C domain-containing protein</fullName>
    </recommendedName>
</protein>
<dbReference type="InterPro" id="IPR025836">
    <property type="entry name" value="Zn_knuckle_CX2CX4HX4C"/>
</dbReference>
<dbReference type="OrthoDB" id="1750606at2759"/>
<sequence length="314" mass="34551">MDSPTGEPPTRMEPGESSKSKVEILQAEMQNLFCNKEKQVIDIGCKNVEASEGGINEENVNKVGQSLGKVKAVDLLCSPEFNKPIELGETFPVTFKCEKFDIFCYFCGCIGHDLHYCYQREKYSMDMKKYGGSPRDVMNNFSFMLRANVFYNGAASLSPVSVTISGTPQKLRYDQIPTRSRGSPVKQNWTWTGILATPPRRRMHVEQPTNNRPVATDEGLRGLAESRTTLFERALSVAVVGIGLGGPNLDKTKHGSGTHILAQEVRDGHMGLTNMSGTNYGALVIWNPVSNGSDMDLDEGMGKEIGSMDLKKGL</sequence>